<dbReference type="InterPro" id="IPR001173">
    <property type="entry name" value="Glyco_trans_2-like"/>
</dbReference>
<dbReference type="Proteomes" id="UP001147653">
    <property type="component" value="Unassembled WGS sequence"/>
</dbReference>
<dbReference type="SUPFAM" id="SSF53448">
    <property type="entry name" value="Nucleotide-diphospho-sugar transferases"/>
    <property type="match status" value="1"/>
</dbReference>
<comment type="similarity">
    <text evidence="1">Belongs to the glycosyltransferase 2 family.</text>
</comment>
<proteinExistence type="inferred from homology"/>
<reference evidence="3" key="1">
    <citation type="submission" date="2022-10" db="EMBL/GenBank/DDBJ databases">
        <title>The WGS of Solirubrobacter phytolaccae KCTC 29190.</title>
        <authorList>
            <person name="Jiang Z."/>
        </authorList>
    </citation>
    <scope>NUCLEOTIDE SEQUENCE</scope>
    <source>
        <strain evidence="3">KCTC 29190</strain>
    </source>
</reference>
<organism evidence="3 4">
    <name type="scientific">Solirubrobacter phytolaccae</name>
    <dbReference type="NCBI Taxonomy" id="1404360"/>
    <lineage>
        <taxon>Bacteria</taxon>
        <taxon>Bacillati</taxon>
        <taxon>Actinomycetota</taxon>
        <taxon>Thermoleophilia</taxon>
        <taxon>Solirubrobacterales</taxon>
        <taxon>Solirubrobacteraceae</taxon>
        <taxon>Solirubrobacter</taxon>
    </lineage>
</organism>
<protein>
    <submittedName>
        <fullName evidence="3">Glycosyltransferase family 2 protein</fullName>
    </submittedName>
</protein>
<dbReference type="PANTHER" id="PTHR48090:SF7">
    <property type="entry name" value="RFBJ PROTEIN"/>
    <property type="match status" value="1"/>
</dbReference>
<gene>
    <name evidence="3" type="ORF">OJ997_08480</name>
</gene>
<feature type="domain" description="Glycosyltransferase 2-like" evidence="2">
    <location>
        <begin position="4"/>
        <end position="170"/>
    </location>
</feature>
<sequence length="245" mass="26362">MPIIVVPAFNEEANVPNLLRDLSARRELWEGGLIILVDDGSSDETVATAKAHRGDLPLVVLEQGTNQGPGAAFDAGFRFALGVAQDDDLIITLESDTTSDLDAVEGMMEVAREGADIVLASHHAGGELANVSRHRRFLSKAASSAIRAGAGLNASTVSSFFRVYRADMLRAGYTKHGDNLIRERGFACKAELLIKLSRMGAQVAEVPVTLDWAKREGESKMRVLPTVAGYARLMTRQVASRRGST</sequence>
<dbReference type="InterPro" id="IPR050256">
    <property type="entry name" value="Glycosyltransferase_2"/>
</dbReference>
<evidence type="ECO:0000256" key="1">
    <source>
        <dbReference type="ARBA" id="ARBA00006739"/>
    </source>
</evidence>
<dbReference type="Gene3D" id="3.90.550.10">
    <property type="entry name" value="Spore Coat Polysaccharide Biosynthesis Protein SpsA, Chain A"/>
    <property type="match status" value="1"/>
</dbReference>
<dbReference type="EMBL" id="JAPDDP010000011">
    <property type="protein sequence ID" value="MDA0180329.1"/>
    <property type="molecule type" value="Genomic_DNA"/>
</dbReference>
<dbReference type="RefSeq" id="WP_270024637.1">
    <property type="nucleotide sequence ID" value="NZ_JAPDDP010000011.1"/>
</dbReference>
<dbReference type="CDD" id="cd04179">
    <property type="entry name" value="DPM_DPG-synthase_like"/>
    <property type="match status" value="1"/>
</dbReference>
<evidence type="ECO:0000313" key="3">
    <source>
        <dbReference type="EMBL" id="MDA0180329.1"/>
    </source>
</evidence>
<keyword evidence="4" id="KW-1185">Reference proteome</keyword>
<dbReference type="Pfam" id="PF00535">
    <property type="entry name" value="Glycos_transf_2"/>
    <property type="match status" value="1"/>
</dbReference>
<dbReference type="AlphaFoldDB" id="A0A9X3N650"/>
<evidence type="ECO:0000313" key="4">
    <source>
        <dbReference type="Proteomes" id="UP001147653"/>
    </source>
</evidence>
<dbReference type="PANTHER" id="PTHR48090">
    <property type="entry name" value="UNDECAPRENYL-PHOSPHATE 4-DEOXY-4-FORMAMIDO-L-ARABINOSE TRANSFERASE-RELATED"/>
    <property type="match status" value="1"/>
</dbReference>
<evidence type="ECO:0000259" key="2">
    <source>
        <dbReference type="Pfam" id="PF00535"/>
    </source>
</evidence>
<name>A0A9X3N650_9ACTN</name>
<accession>A0A9X3N650</accession>
<comment type="caution">
    <text evidence="3">The sequence shown here is derived from an EMBL/GenBank/DDBJ whole genome shotgun (WGS) entry which is preliminary data.</text>
</comment>
<dbReference type="InterPro" id="IPR029044">
    <property type="entry name" value="Nucleotide-diphossugar_trans"/>
</dbReference>